<dbReference type="AlphaFoldDB" id="A0A841DIW7"/>
<dbReference type="NCBIfam" id="TIGR00945">
    <property type="entry name" value="tatC"/>
    <property type="match status" value="1"/>
</dbReference>
<evidence type="ECO:0000256" key="4">
    <source>
        <dbReference type="ARBA" id="ARBA00022989"/>
    </source>
</evidence>
<sequence length="274" mass="30721">MSMVKFGRRKDKQDRHPKDPEGRMTLREHIVELRNRLLISVLAIVVCTVAAWFVYYHALAILKDPFETAVRPFAENRGLKPQLTFQGVGDPLTFRIKVSAMLGLVLAGPIWLYQLWAFIAPGLHRSEKKWAYLFAAIAAPLFATGIALGYWTLPKGISILLGFTPDQVQNLVELGKYLDFVIRTLLVFGIAFLIPLVVVLLNMVGVVPASALSKFRPYIILVIFVFAAVATPSGDPFTMCLLAIPMTVLFLASEVIARLNDRRRTRRNEELLAD</sequence>
<feature type="transmembrane region" description="Helical" evidence="7">
    <location>
        <begin position="98"/>
        <end position="119"/>
    </location>
</feature>
<comment type="caution">
    <text evidence="9">The sequence shown here is derived from an EMBL/GenBank/DDBJ whole genome shotgun (WGS) entry which is preliminary data.</text>
</comment>
<dbReference type="Pfam" id="PF00902">
    <property type="entry name" value="TatC"/>
    <property type="match status" value="1"/>
</dbReference>
<keyword evidence="6 7" id="KW-0472">Membrane</keyword>
<dbReference type="GO" id="GO:0043953">
    <property type="term" value="P:protein transport by the Tat complex"/>
    <property type="evidence" value="ECO:0007669"/>
    <property type="project" value="UniProtKB-UniRule"/>
</dbReference>
<evidence type="ECO:0000256" key="7">
    <source>
        <dbReference type="HAMAP-Rule" id="MF_00902"/>
    </source>
</evidence>
<dbReference type="Proteomes" id="UP000558997">
    <property type="component" value="Unassembled WGS sequence"/>
</dbReference>
<evidence type="ECO:0000256" key="8">
    <source>
        <dbReference type="SAM" id="MobiDB-lite"/>
    </source>
</evidence>
<feature type="transmembrane region" description="Helical" evidence="7">
    <location>
        <begin position="37"/>
        <end position="58"/>
    </location>
</feature>
<dbReference type="GO" id="GO:0009977">
    <property type="term" value="F:proton motive force dependent protein transmembrane transporter activity"/>
    <property type="evidence" value="ECO:0007669"/>
    <property type="project" value="TreeGrafter"/>
</dbReference>
<proteinExistence type="inferred from homology"/>
<dbReference type="GO" id="GO:0033281">
    <property type="term" value="C:TAT protein transport complex"/>
    <property type="evidence" value="ECO:0007669"/>
    <property type="project" value="UniProtKB-UniRule"/>
</dbReference>
<keyword evidence="10" id="KW-1185">Reference proteome</keyword>
<feature type="compositionally biased region" description="Basic and acidic residues" evidence="8">
    <location>
        <begin position="11"/>
        <end position="21"/>
    </location>
</feature>
<evidence type="ECO:0000256" key="6">
    <source>
        <dbReference type="ARBA" id="ARBA00023136"/>
    </source>
</evidence>
<evidence type="ECO:0000313" key="9">
    <source>
        <dbReference type="EMBL" id="MBB5976716.1"/>
    </source>
</evidence>
<keyword evidence="7" id="KW-0813">Transport</keyword>
<evidence type="ECO:0000256" key="3">
    <source>
        <dbReference type="ARBA" id="ARBA00022927"/>
    </source>
</evidence>
<evidence type="ECO:0000313" key="10">
    <source>
        <dbReference type="Proteomes" id="UP000558997"/>
    </source>
</evidence>
<dbReference type="EMBL" id="JACHNF010000001">
    <property type="protein sequence ID" value="MBB5976716.1"/>
    <property type="molecule type" value="Genomic_DNA"/>
</dbReference>
<keyword evidence="5 7" id="KW-0811">Translocation</keyword>
<evidence type="ECO:0000256" key="1">
    <source>
        <dbReference type="ARBA" id="ARBA00004141"/>
    </source>
</evidence>
<feature type="transmembrane region" description="Helical" evidence="7">
    <location>
        <begin position="180"/>
        <end position="203"/>
    </location>
</feature>
<keyword evidence="2 7" id="KW-0812">Transmembrane</keyword>
<dbReference type="GO" id="GO:0065002">
    <property type="term" value="P:intracellular protein transmembrane transport"/>
    <property type="evidence" value="ECO:0007669"/>
    <property type="project" value="TreeGrafter"/>
</dbReference>
<reference evidence="9 10" key="1">
    <citation type="submission" date="2020-08" db="EMBL/GenBank/DDBJ databases">
        <title>Sequencing the genomes of 1000 actinobacteria strains.</title>
        <authorList>
            <person name="Klenk H.-P."/>
        </authorList>
    </citation>
    <scope>NUCLEOTIDE SEQUENCE [LARGE SCALE GENOMIC DNA]</scope>
    <source>
        <strain evidence="9 10">DSM 17294</strain>
    </source>
</reference>
<feature type="transmembrane region" description="Helical" evidence="7">
    <location>
        <begin position="131"/>
        <end position="153"/>
    </location>
</feature>
<keyword evidence="4 7" id="KW-1133">Transmembrane helix</keyword>
<name>A0A841DIW7_9ACTN</name>
<dbReference type="HAMAP" id="MF_00902">
    <property type="entry name" value="TatC"/>
    <property type="match status" value="1"/>
</dbReference>
<keyword evidence="7" id="KW-1003">Cell membrane</keyword>
<dbReference type="PANTHER" id="PTHR30371">
    <property type="entry name" value="SEC-INDEPENDENT PROTEIN TRANSLOCASE PROTEIN TATC"/>
    <property type="match status" value="1"/>
</dbReference>
<keyword evidence="3 7" id="KW-0653">Protein transport</keyword>
<comment type="subunit">
    <text evidence="7">The Tat system comprises two distinct complexes: a TatABC complex, containing multiple copies of TatA, TatB and TatC subunits, and a separate TatA complex, containing only TatA subunits. Substrates initially bind to the TatABC complex, which probably triggers association of the separate TatA complex to form the active translocon.</text>
</comment>
<evidence type="ECO:0000256" key="2">
    <source>
        <dbReference type="ARBA" id="ARBA00022692"/>
    </source>
</evidence>
<dbReference type="InterPro" id="IPR002033">
    <property type="entry name" value="TatC"/>
</dbReference>
<evidence type="ECO:0000256" key="5">
    <source>
        <dbReference type="ARBA" id="ARBA00023010"/>
    </source>
</evidence>
<protein>
    <recommendedName>
        <fullName evidence="7">Sec-independent protein translocase protein TatC</fullName>
    </recommendedName>
</protein>
<gene>
    <name evidence="7" type="primary">tatC</name>
    <name evidence="9" type="ORF">HDA44_000057</name>
</gene>
<dbReference type="PRINTS" id="PR01840">
    <property type="entry name" value="TATCFAMILY"/>
</dbReference>
<feature type="transmembrane region" description="Helical" evidence="7">
    <location>
        <begin position="236"/>
        <end position="257"/>
    </location>
</feature>
<comment type="similarity">
    <text evidence="7">Belongs to the TatC family.</text>
</comment>
<organism evidence="9 10">
    <name type="scientific">Kribbella solani</name>
    <dbReference type="NCBI Taxonomy" id="236067"/>
    <lineage>
        <taxon>Bacteria</taxon>
        <taxon>Bacillati</taxon>
        <taxon>Actinomycetota</taxon>
        <taxon>Actinomycetes</taxon>
        <taxon>Propionibacteriales</taxon>
        <taxon>Kribbellaceae</taxon>
        <taxon>Kribbella</taxon>
    </lineage>
</organism>
<feature type="transmembrane region" description="Helical" evidence="7">
    <location>
        <begin position="215"/>
        <end position="230"/>
    </location>
</feature>
<comment type="function">
    <text evidence="7">Part of the twin-arginine translocation (Tat) system that transports large folded proteins containing a characteristic twin-arginine motif in their signal peptide across membranes. Together with TatB, TatC is part of a receptor directly interacting with Tat signal peptides.</text>
</comment>
<feature type="region of interest" description="Disordered" evidence="8">
    <location>
        <begin position="1"/>
        <end position="21"/>
    </location>
</feature>
<accession>A0A841DIW7</accession>
<feature type="compositionally biased region" description="Basic residues" evidence="8">
    <location>
        <begin position="1"/>
        <end position="10"/>
    </location>
</feature>
<comment type="subcellular location">
    <subcellularLocation>
        <location evidence="7">Cell membrane</location>
        <topology evidence="7">Multi-pass membrane protein</topology>
    </subcellularLocation>
    <subcellularLocation>
        <location evidence="1">Membrane</location>
        <topology evidence="1">Multi-pass membrane protein</topology>
    </subcellularLocation>
</comment>
<dbReference type="PANTHER" id="PTHR30371:SF0">
    <property type="entry name" value="SEC-INDEPENDENT PROTEIN TRANSLOCASE PROTEIN TATC, CHLOROPLASTIC-RELATED"/>
    <property type="match status" value="1"/>
</dbReference>